<dbReference type="Pfam" id="PF14559">
    <property type="entry name" value="TPR_19"/>
    <property type="match status" value="1"/>
</dbReference>
<dbReference type="Proteomes" id="UP000030661">
    <property type="component" value="Unassembled WGS sequence"/>
</dbReference>
<evidence type="ECO:0000259" key="5">
    <source>
        <dbReference type="PROSITE" id="PS51272"/>
    </source>
</evidence>
<keyword evidence="4" id="KW-0472">Membrane</keyword>
<keyword evidence="1" id="KW-0677">Repeat</keyword>
<dbReference type="eggNOG" id="COG0457">
    <property type="taxonomic scope" value="Bacteria"/>
</dbReference>
<dbReference type="Pfam" id="PF00515">
    <property type="entry name" value="TPR_1"/>
    <property type="match status" value="1"/>
</dbReference>
<dbReference type="Pfam" id="PF00395">
    <property type="entry name" value="SLH"/>
    <property type="match status" value="1"/>
</dbReference>
<accession>A0A081C0S0</accession>
<dbReference type="InterPro" id="IPR051685">
    <property type="entry name" value="Ycf3/AcsC/BcsC/TPR_MFPF"/>
</dbReference>
<feature type="repeat" description="TPR" evidence="3">
    <location>
        <begin position="246"/>
        <end position="279"/>
    </location>
</feature>
<keyword evidence="2 3" id="KW-0802">TPR repeat</keyword>
<keyword evidence="7" id="KW-1185">Reference proteome</keyword>
<feature type="repeat" description="TPR" evidence="3">
    <location>
        <begin position="131"/>
        <end position="164"/>
    </location>
</feature>
<feature type="domain" description="SLH" evidence="5">
    <location>
        <begin position="334"/>
        <end position="397"/>
    </location>
</feature>
<feature type="repeat" description="TPR" evidence="3">
    <location>
        <begin position="97"/>
        <end position="130"/>
    </location>
</feature>
<dbReference type="EMBL" id="DF820467">
    <property type="protein sequence ID" value="GAK58175.1"/>
    <property type="molecule type" value="Genomic_DNA"/>
</dbReference>
<dbReference type="InterPro" id="IPR001119">
    <property type="entry name" value="SLH_dom"/>
</dbReference>
<evidence type="ECO:0000313" key="6">
    <source>
        <dbReference type="EMBL" id="GAK58175.1"/>
    </source>
</evidence>
<reference evidence="6" key="1">
    <citation type="journal article" date="2015" name="PeerJ">
        <title>First genomic representation of candidate bacterial phylum KSB3 points to enhanced environmental sensing as a trigger of wastewater bulking.</title>
        <authorList>
            <person name="Sekiguchi Y."/>
            <person name="Ohashi A."/>
            <person name="Parks D.H."/>
            <person name="Yamauchi T."/>
            <person name="Tyson G.W."/>
            <person name="Hugenholtz P."/>
        </authorList>
    </citation>
    <scope>NUCLEOTIDE SEQUENCE [LARGE SCALE GENOMIC DNA]</scope>
</reference>
<dbReference type="HOGENOM" id="CLU_610673_0_0_0"/>
<dbReference type="Gene3D" id="1.25.40.10">
    <property type="entry name" value="Tetratricopeptide repeat domain"/>
    <property type="match status" value="2"/>
</dbReference>
<dbReference type="PANTHER" id="PTHR44943:SF8">
    <property type="entry name" value="TPR REPEAT-CONTAINING PROTEIN MJ0263"/>
    <property type="match status" value="1"/>
</dbReference>
<keyword evidence="4" id="KW-1133">Transmembrane helix</keyword>
<evidence type="ECO:0000256" key="3">
    <source>
        <dbReference type="PROSITE-ProRule" id="PRU00339"/>
    </source>
</evidence>
<protein>
    <submittedName>
        <fullName evidence="6">TPR repeat protein</fullName>
    </submittedName>
</protein>
<dbReference type="SUPFAM" id="SSF48452">
    <property type="entry name" value="TPR-like"/>
    <property type="match status" value="1"/>
</dbReference>
<dbReference type="PROSITE" id="PS50293">
    <property type="entry name" value="TPR_REGION"/>
    <property type="match status" value="1"/>
</dbReference>
<dbReference type="AlphaFoldDB" id="A0A081C0S0"/>
<dbReference type="InterPro" id="IPR019734">
    <property type="entry name" value="TPR_rpt"/>
</dbReference>
<dbReference type="PROSITE" id="PS50005">
    <property type="entry name" value="TPR"/>
    <property type="match status" value="4"/>
</dbReference>
<dbReference type="Pfam" id="PF13432">
    <property type="entry name" value="TPR_16"/>
    <property type="match status" value="1"/>
</dbReference>
<gene>
    <name evidence="6" type="ORF">U27_05148</name>
</gene>
<dbReference type="STRING" id="1499967.U27_05148"/>
<evidence type="ECO:0000256" key="1">
    <source>
        <dbReference type="ARBA" id="ARBA00022737"/>
    </source>
</evidence>
<keyword evidence="4" id="KW-0812">Transmembrane</keyword>
<dbReference type="SMART" id="SM00028">
    <property type="entry name" value="TPR"/>
    <property type="match status" value="6"/>
</dbReference>
<proteinExistence type="predicted"/>
<dbReference type="PANTHER" id="PTHR44943">
    <property type="entry name" value="CELLULOSE SYNTHASE OPERON PROTEIN C"/>
    <property type="match status" value="1"/>
</dbReference>
<feature type="transmembrane region" description="Helical" evidence="4">
    <location>
        <begin position="12"/>
        <end position="35"/>
    </location>
</feature>
<evidence type="ECO:0000313" key="7">
    <source>
        <dbReference type="Proteomes" id="UP000030661"/>
    </source>
</evidence>
<dbReference type="InterPro" id="IPR011990">
    <property type="entry name" value="TPR-like_helical_dom_sf"/>
</dbReference>
<dbReference type="Pfam" id="PF13181">
    <property type="entry name" value="TPR_8"/>
    <property type="match status" value="1"/>
</dbReference>
<sequence length="454" mass="51768">MRNERINRRTFVTVNIGILWEIGLLCVLTSCAPYPEATGRRPETLPPRPTERQIQEELKRSTAEWAYQQGLQALEREALEEAIQNFELAIQRDAMHLRAYLSLGDAYNMQGEYMIAETYYNKVLYYDPYSVPAYTALANMNAKMGKYREALSLYRKVLELDPANQYAREQSEQVTQELFTSYYDQGIMYKDAGDLDRAVVELQKAYSVAPNLELAIEIGDLYLQSQDYMMADSYFQQALSQDPEYLPAIIGAGKVQMALDHYHEAMNYFKHGVQTQPTNQEAKKLFEQAQTEKVRRTLPPQYTKIFSAEQVTRGEVAALLIVDLNLEQEFPPPSRMVIISDITTHWAKSYIIQAVQFDIMKLPPDRYFRPDEPIVKGELAFVLDGLLGQIGAPLPAAGVVQFHDVSPDNYWYDAIRRTYAAGLIPANSDAEFGINNSVSGQNMQEILAKVKKML</sequence>
<evidence type="ECO:0000256" key="4">
    <source>
        <dbReference type="SAM" id="Phobius"/>
    </source>
</evidence>
<dbReference type="PROSITE" id="PS51272">
    <property type="entry name" value="SLH"/>
    <property type="match status" value="1"/>
</dbReference>
<feature type="repeat" description="TPR" evidence="3">
    <location>
        <begin position="212"/>
        <end position="245"/>
    </location>
</feature>
<evidence type="ECO:0000256" key="2">
    <source>
        <dbReference type="ARBA" id="ARBA00022803"/>
    </source>
</evidence>
<organism evidence="6">
    <name type="scientific">Vecturithrix granuli</name>
    <dbReference type="NCBI Taxonomy" id="1499967"/>
    <lineage>
        <taxon>Bacteria</taxon>
        <taxon>Candidatus Moduliflexota</taxon>
        <taxon>Candidatus Vecturitrichia</taxon>
        <taxon>Candidatus Vecturitrichales</taxon>
        <taxon>Candidatus Vecturitrichaceae</taxon>
        <taxon>Candidatus Vecturithrix</taxon>
    </lineage>
</organism>
<name>A0A081C0S0_VECG1</name>
<dbReference type="eggNOG" id="COG3858">
    <property type="taxonomic scope" value="Bacteria"/>
</dbReference>